<evidence type="ECO:0000256" key="1">
    <source>
        <dbReference type="SAM" id="Coils"/>
    </source>
</evidence>
<evidence type="ECO:0000259" key="4">
    <source>
        <dbReference type="Pfam" id="PF25472"/>
    </source>
</evidence>
<keyword evidence="6" id="KW-1185">Reference proteome</keyword>
<feature type="coiled-coil region" evidence="1">
    <location>
        <begin position="507"/>
        <end position="537"/>
    </location>
</feature>
<proteinExistence type="predicted"/>
<evidence type="ECO:0000313" key="5">
    <source>
        <dbReference type="EMBL" id="AUI69345.1"/>
    </source>
</evidence>
<sequence>MTNNTITDNTNLETGGAYEIIRQRLNQQGELLGTKLNALNQRRIDVFGSTQMSIIGQTRVRTENNCVPRDILNMGNHLLFGYNVFMGLKSETKVSDVFSLHSIEETADGYEFAPLPLENCLLSDNRFTNDFQELYRYYKEAKLSQLRNAQGKKLAVFQVGKTLQDAKVFRWSVDADGNVSYIDNRGERDNIYPASHDFDWRMTSRESHIMGRHPHVSILDEIFVETVGGTLTVKVENNTEDGLGIYNEPVDDVNQSLADAQIYFAKLGELILLKMRPYREEKFRYLVFNKLTQKVMRIDAIGQACVQLPEDHGIIFPGGYYLKNGESKLFEGDDLSNMRYKRMIRSPNGEDVLFIFHQAEIGKLVLFSYNLIRKEVQNPIICHGYSIFKDGRMVVFRADDNTPVRVHPMQIWQTPYMSDEYAAQVPKDGSFIGKIGNPELVRGISDSYSIKRMIDEQSPNMAIYEQLLTNVQKAIDAYHWLGHADVGNLLAILKEIQTNTNLIRAEFEKVQTLQREAEKSINDAENLQNSLINAIQQASRWQTIEEYVKYLTELRTQRGRLISLRDVRYVDVERLNHLEASVIEGFNQLSQKTVTFLLQDSALQPYHQTLESYLTTIPTLKNTLEIKPLQESLDNTAVGLALLNTVLNDLSIEDPNVRTKIIEEISDVYAKLNRVRAELTLHRKSLSSTEAVAAFAAQFKLFSQNVAGAMAQADTPDKADEQLTRLLVQLEDLDSRFSDFEEFLSQIADKRDEVYASFEARKQALVEERQRRALHLSQTAERILQGVIRRAASFQTADEQNAYFVADAMVLKIRELIKQLYDLGDSVKAGDVESRLKSARDQAVRELRDKQDIFVDNGAVILLGKHRFSVNTQVLDLTLVPHEKDGEKRLVVHLTGTDYFQPLEDATLNASQAYWERALISESESVYRGEYLAYQLLRENQLSSSFEPDNLLTSIRRYATDHYEEGYERGVHDVDASLILAKLYDLQKNVGLLRFSPTCRALAQLFWSFYPHREQCVLWERSAKSLQQLQTLFGTGWETFTNTLAAELHQAIHHFLSQQDIVFEEKDIALAGQYLIAELKQETLRFTVTGAALQQAATFLKVLDTRQQRVEFEADVKSLRGYLVKQCALLNAWIVGVFQPTVMPTEQVLEITAILLAQAEGLSQQANTAQTQVILTGLLGQHPRIRERNLVVQLDDFLERLQQHCTVEIPAYKTFRRLRQQVIERERKNLRLHELKPQPLTSFVRNRLINEVYLPLIGDNFAKQLGTVGEQKRTDLMGLLLLISPPGYGKTTLLEYIAQRLGLIFVKINCPTIGHQVVSVDPTEARSATARQELLKLNLALEMGNNIMLYLDDIQHSNPEFLQKFISLADGQRKIEGVWQGVSKTYDFRGKRFCIAMAGNPYTESGETFKIPDMLANRADIYNLGDVLGGKEALFALSYLENCLTSNAVLAPLANREREDLYRLVRLAQGETVNASEFIHAYSATELREMTDIFHKLFQVQTVLLKVNQQYIASAAQQEAYRTEPPFKLQGSYRNMNKLAEKVVAVMNATELQNLITDHYQGEAQTLTTGAEENLLKLAELRDCLSPEQQARWEQIKSTYHRLKTSSDPDADPAIQVVSQLANLATQLENIRLTMLKAVQTQAVQQDRLTKIIPPAASPFAPEQVIQVLNYLSALPKLLQALNTEKPVSPVVPTAQIEQLVKHLSVLPALSKALGDAKVDVNVVNQLPQGMEVVLQQLVDMVEATLMPLVRGFERKSRLDLVIWNRLKDVSETLREIYPEAFKKARAQKHTPFLGNEE</sequence>
<dbReference type="GO" id="GO:0016887">
    <property type="term" value="F:ATP hydrolysis activity"/>
    <property type="evidence" value="ECO:0007669"/>
    <property type="project" value="InterPro"/>
</dbReference>
<protein>
    <submittedName>
        <fullName evidence="5">AAA family ATPase</fullName>
    </submittedName>
</protein>
<accession>A0A2N9YG30</accession>
<dbReference type="CDD" id="cd00009">
    <property type="entry name" value="AAA"/>
    <property type="match status" value="1"/>
</dbReference>
<evidence type="ECO:0000259" key="3">
    <source>
        <dbReference type="Pfam" id="PF12458"/>
    </source>
</evidence>
<dbReference type="EMBL" id="CP018889">
    <property type="protein sequence ID" value="AUI69345.1"/>
    <property type="molecule type" value="Genomic_DNA"/>
</dbReference>
<gene>
    <name evidence="5" type="ORF">BLE401_12035</name>
</gene>
<dbReference type="Pfam" id="PF25472">
    <property type="entry name" value="DUF7902"/>
    <property type="match status" value="1"/>
</dbReference>
<dbReference type="Gene3D" id="3.40.50.300">
    <property type="entry name" value="P-loop containing nucleotide triphosphate hydrolases"/>
    <property type="match status" value="1"/>
</dbReference>
<dbReference type="Proteomes" id="UP000234271">
    <property type="component" value="Chromosome"/>
</dbReference>
<dbReference type="KEGG" id="blep:AL038_12230"/>
<dbReference type="STRING" id="288004.AL038_12230"/>
<dbReference type="InterPro" id="IPR020958">
    <property type="entry name" value="DUF3686"/>
</dbReference>
<dbReference type="InterPro" id="IPR057224">
    <property type="entry name" value="DUF7902"/>
</dbReference>
<evidence type="ECO:0000259" key="2">
    <source>
        <dbReference type="Pfam" id="PF00004"/>
    </source>
</evidence>
<feature type="domain" description="DUF7902" evidence="4">
    <location>
        <begin position="602"/>
        <end position="684"/>
    </location>
</feature>
<feature type="domain" description="DUF3686" evidence="3">
    <location>
        <begin position="33"/>
        <end position="479"/>
    </location>
</feature>
<organism evidence="5 6">
    <name type="scientific">Beggiatoa leptomitoformis</name>
    <dbReference type="NCBI Taxonomy" id="288004"/>
    <lineage>
        <taxon>Bacteria</taxon>
        <taxon>Pseudomonadati</taxon>
        <taxon>Pseudomonadota</taxon>
        <taxon>Gammaproteobacteria</taxon>
        <taxon>Thiotrichales</taxon>
        <taxon>Thiotrichaceae</taxon>
        <taxon>Beggiatoa</taxon>
    </lineage>
</organism>
<reference evidence="6" key="1">
    <citation type="submission" date="2016-12" db="EMBL/GenBank/DDBJ databases">
        <title>Complete Genome Sequence of Beggiatoa leptomitiformis D-401.</title>
        <authorList>
            <person name="Fomenkov A."/>
            <person name="Vincze T."/>
            <person name="Grabovich M."/>
            <person name="Anton B.P."/>
            <person name="Dubinina G."/>
            <person name="Orlova M."/>
            <person name="Belousova E."/>
            <person name="Roberts R.J."/>
        </authorList>
    </citation>
    <scope>NUCLEOTIDE SEQUENCE [LARGE SCALE GENOMIC DNA]</scope>
    <source>
        <strain evidence="6">D-401</strain>
    </source>
</reference>
<dbReference type="InterPro" id="IPR027417">
    <property type="entry name" value="P-loop_NTPase"/>
</dbReference>
<dbReference type="Pfam" id="PF12458">
    <property type="entry name" value="DUF3686"/>
    <property type="match status" value="1"/>
</dbReference>
<keyword evidence="1" id="KW-0175">Coiled coil</keyword>
<dbReference type="Pfam" id="PF00004">
    <property type="entry name" value="AAA"/>
    <property type="match status" value="1"/>
</dbReference>
<dbReference type="InterPro" id="IPR003959">
    <property type="entry name" value="ATPase_AAA_core"/>
</dbReference>
<dbReference type="RefSeq" id="WP_062153238.1">
    <property type="nucleotide sequence ID" value="NZ_CP012373.2"/>
</dbReference>
<feature type="domain" description="ATPase AAA-type core" evidence="2">
    <location>
        <begin position="1280"/>
        <end position="1329"/>
    </location>
</feature>
<dbReference type="SUPFAM" id="SSF52540">
    <property type="entry name" value="P-loop containing nucleoside triphosphate hydrolases"/>
    <property type="match status" value="1"/>
</dbReference>
<dbReference type="GO" id="GO:0005524">
    <property type="term" value="F:ATP binding"/>
    <property type="evidence" value="ECO:0007669"/>
    <property type="project" value="InterPro"/>
</dbReference>
<dbReference type="OrthoDB" id="9814769at2"/>
<evidence type="ECO:0000313" key="6">
    <source>
        <dbReference type="Proteomes" id="UP000234271"/>
    </source>
</evidence>
<name>A0A2N9YG30_9GAMM</name>